<evidence type="ECO:0000256" key="4">
    <source>
        <dbReference type="ARBA" id="ARBA00022692"/>
    </source>
</evidence>
<feature type="transmembrane region" description="Helical" evidence="7">
    <location>
        <begin position="107"/>
        <end position="136"/>
    </location>
</feature>
<comment type="subcellular location">
    <subcellularLocation>
        <location evidence="1">Cell membrane</location>
        <topology evidence="1">Multi-pass membrane protein</topology>
    </subcellularLocation>
</comment>
<dbReference type="AlphaFoldDB" id="A0A9D9NDE4"/>
<dbReference type="InterPro" id="IPR011066">
    <property type="entry name" value="MscS_channel_C_sf"/>
</dbReference>
<evidence type="ECO:0000259" key="9">
    <source>
        <dbReference type="Pfam" id="PF21082"/>
    </source>
</evidence>
<dbReference type="Pfam" id="PF21082">
    <property type="entry name" value="MS_channel_3rd"/>
    <property type="match status" value="1"/>
</dbReference>
<evidence type="ECO:0000256" key="6">
    <source>
        <dbReference type="ARBA" id="ARBA00023136"/>
    </source>
</evidence>
<dbReference type="PANTHER" id="PTHR30221">
    <property type="entry name" value="SMALL-CONDUCTANCE MECHANOSENSITIVE CHANNEL"/>
    <property type="match status" value="1"/>
</dbReference>
<evidence type="ECO:0000256" key="5">
    <source>
        <dbReference type="ARBA" id="ARBA00022989"/>
    </source>
</evidence>
<dbReference type="SUPFAM" id="SSF82861">
    <property type="entry name" value="Mechanosensitive channel protein MscS (YggB), transmembrane region"/>
    <property type="match status" value="1"/>
</dbReference>
<dbReference type="SUPFAM" id="SSF82689">
    <property type="entry name" value="Mechanosensitive channel protein MscS (YggB), C-terminal domain"/>
    <property type="match status" value="1"/>
</dbReference>
<keyword evidence="6 7" id="KW-0472">Membrane</keyword>
<dbReference type="PANTHER" id="PTHR30221:SF1">
    <property type="entry name" value="SMALL-CONDUCTANCE MECHANOSENSITIVE CHANNEL"/>
    <property type="match status" value="1"/>
</dbReference>
<dbReference type="EMBL" id="JADIMF010000073">
    <property type="protein sequence ID" value="MBO8469040.1"/>
    <property type="molecule type" value="Genomic_DNA"/>
</dbReference>
<feature type="domain" description="Mechanosensitive ion channel transmembrane helices 2/3" evidence="10">
    <location>
        <begin position="85"/>
        <end position="122"/>
    </location>
</feature>
<dbReference type="Pfam" id="PF00924">
    <property type="entry name" value="MS_channel_2nd"/>
    <property type="match status" value="1"/>
</dbReference>
<evidence type="ECO:0000256" key="2">
    <source>
        <dbReference type="ARBA" id="ARBA00008017"/>
    </source>
</evidence>
<comment type="similarity">
    <text evidence="2">Belongs to the MscS (TC 1.A.23) family.</text>
</comment>
<evidence type="ECO:0000313" key="12">
    <source>
        <dbReference type="Proteomes" id="UP000810292"/>
    </source>
</evidence>
<reference evidence="11" key="1">
    <citation type="submission" date="2020-10" db="EMBL/GenBank/DDBJ databases">
        <authorList>
            <person name="Gilroy R."/>
        </authorList>
    </citation>
    <scope>NUCLEOTIDE SEQUENCE</scope>
    <source>
        <strain evidence="11">14700</strain>
    </source>
</reference>
<dbReference type="Gene3D" id="2.30.30.60">
    <property type="match status" value="1"/>
</dbReference>
<evidence type="ECO:0000259" key="8">
    <source>
        <dbReference type="Pfam" id="PF00924"/>
    </source>
</evidence>
<dbReference type="InterPro" id="IPR049142">
    <property type="entry name" value="MS_channel_1st"/>
</dbReference>
<dbReference type="InterPro" id="IPR006685">
    <property type="entry name" value="MscS_channel_2nd"/>
</dbReference>
<dbReference type="GO" id="GO:0008381">
    <property type="term" value="F:mechanosensitive monoatomic ion channel activity"/>
    <property type="evidence" value="ECO:0007669"/>
    <property type="project" value="InterPro"/>
</dbReference>
<protein>
    <submittedName>
        <fullName evidence="11">Mechanosensitive ion channel family protein</fullName>
    </submittedName>
</protein>
<comment type="caution">
    <text evidence="11">The sequence shown here is derived from an EMBL/GenBank/DDBJ whole genome shotgun (WGS) entry which is preliminary data.</text>
</comment>
<accession>A0A9D9NDE4</accession>
<keyword evidence="4 7" id="KW-0812">Transmembrane</keyword>
<keyword evidence="5 7" id="KW-1133">Transmembrane helix</keyword>
<feature type="transmembrane region" description="Helical" evidence="7">
    <location>
        <begin position="36"/>
        <end position="57"/>
    </location>
</feature>
<evidence type="ECO:0000259" key="10">
    <source>
        <dbReference type="Pfam" id="PF21088"/>
    </source>
</evidence>
<dbReference type="Proteomes" id="UP000810292">
    <property type="component" value="Unassembled WGS sequence"/>
</dbReference>
<evidence type="ECO:0000256" key="1">
    <source>
        <dbReference type="ARBA" id="ARBA00004651"/>
    </source>
</evidence>
<dbReference type="SUPFAM" id="SSF50182">
    <property type="entry name" value="Sm-like ribonucleoproteins"/>
    <property type="match status" value="1"/>
</dbReference>
<evidence type="ECO:0000256" key="7">
    <source>
        <dbReference type="SAM" id="Phobius"/>
    </source>
</evidence>
<feature type="domain" description="Mechanosensitive ion channel MscS C-terminal" evidence="9">
    <location>
        <begin position="197"/>
        <end position="278"/>
    </location>
</feature>
<dbReference type="Gene3D" id="1.10.287.1260">
    <property type="match status" value="1"/>
</dbReference>
<feature type="domain" description="Mechanosensitive ion channel MscS" evidence="8">
    <location>
        <begin position="124"/>
        <end position="189"/>
    </location>
</feature>
<dbReference type="Gene3D" id="3.30.70.100">
    <property type="match status" value="1"/>
</dbReference>
<reference evidence="11" key="2">
    <citation type="journal article" date="2021" name="PeerJ">
        <title>Extensive microbial diversity within the chicken gut microbiome revealed by metagenomics and culture.</title>
        <authorList>
            <person name="Gilroy R."/>
            <person name="Ravi A."/>
            <person name="Getino M."/>
            <person name="Pursley I."/>
            <person name="Horton D.L."/>
            <person name="Alikhan N.F."/>
            <person name="Baker D."/>
            <person name="Gharbi K."/>
            <person name="Hall N."/>
            <person name="Watson M."/>
            <person name="Adriaenssens E.M."/>
            <person name="Foster-Nyarko E."/>
            <person name="Jarju S."/>
            <person name="Secka A."/>
            <person name="Antonio M."/>
            <person name="Oren A."/>
            <person name="Chaudhuri R.R."/>
            <person name="La Ragione R."/>
            <person name="Hildebrand F."/>
            <person name="Pallen M.J."/>
        </authorList>
    </citation>
    <scope>NUCLEOTIDE SEQUENCE</scope>
    <source>
        <strain evidence="11">14700</strain>
    </source>
</reference>
<name>A0A9D9NDE4_9SPIO</name>
<gene>
    <name evidence="11" type="ORF">IAA72_04555</name>
</gene>
<dbReference type="InterPro" id="IPR049278">
    <property type="entry name" value="MS_channel_C"/>
</dbReference>
<dbReference type="InterPro" id="IPR011014">
    <property type="entry name" value="MscS_channel_TM-2"/>
</dbReference>
<dbReference type="Pfam" id="PF21088">
    <property type="entry name" value="MS_channel_1st"/>
    <property type="match status" value="1"/>
</dbReference>
<evidence type="ECO:0000256" key="3">
    <source>
        <dbReference type="ARBA" id="ARBA00022475"/>
    </source>
</evidence>
<dbReference type="InterPro" id="IPR023408">
    <property type="entry name" value="MscS_beta-dom_sf"/>
</dbReference>
<organism evidence="11 12">
    <name type="scientific">Candidatus Ornithospirochaeta stercoravium</name>
    <dbReference type="NCBI Taxonomy" id="2840897"/>
    <lineage>
        <taxon>Bacteria</taxon>
        <taxon>Pseudomonadati</taxon>
        <taxon>Spirochaetota</taxon>
        <taxon>Spirochaetia</taxon>
        <taxon>Spirochaetales</taxon>
        <taxon>Spirochaetaceae</taxon>
        <taxon>Spirochaetaceae incertae sedis</taxon>
        <taxon>Candidatus Ornithospirochaeta</taxon>
    </lineage>
</organism>
<proteinExistence type="inferred from homology"/>
<evidence type="ECO:0000313" key="11">
    <source>
        <dbReference type="EMBL" id="MBO8469040.1"/>
    </source>
</evidence>
<dbReference type="GO" id="GO:0005886">
    <property type="term" value="C:plasma membrane"/>
    <property type="evidence" value="ECO:0007669"/>
    <property type="project" value="UniProtKB-SubCell"/>
</dbReference>
<feature type="transmembrane region" description="Helical" evidence="7">
    <location>
        <begin position="78"/>
        <end position="101"/>
    </location>
</feature>
<keyword evidence="3" id="KW-1003">Cell membrane</keyword>
<dbReference type="InterPro" id="IPR010920">
    <property type="entry name" value="LSM_dom_sf"/>
</dbReference>
<sequence>MFLLEAAATADENQVFIDTVEEITNGLEKGFHIPKIVTTLLIAAAIIIVARILIAIIRHTILNFSKRSKKFTFIMAQLVWKLCAALIWIIAIVAVLGVFGIDLTPVLAGLGITGVVLGFALQESISSLFSGIMIALNSPFRVGDWVDIGDISGTVQSMDLMCVTLSSGDNKKITMNNKNVWGNTIVNYSYIEKRRLDMTVTVRYTDNLETAKKVIMELVNSYPEILSDPAPLVEVGSYNDSSISIYVRPWVKPSDYWPVYWRFNADVLDTLRANGLDMPFNQMDVHLIQG</sequence>
<dbReference type="InterPro" id="IPR045275">
    <property type="entry name" value="MscS_archaea/bacteria_type"/>
</dbReference>